<dbReference type="AlphaFoldDB" id="A0AAU9Y0C2"/>
<feature type="domain" description="CHAT" evidence="1">
    <location>
        <begin position="55"/>
        <end position="124"/>
    </location>
</feature>
<evidence type="ECO:0000259" key="1">
    <source>
        <dbReference type="Pfam" id="PF12770"/>
    </source>
</evidence>
<dbReference type="InterPro" id="IPR024983">
    <property type="entry name" value="CHAT_dom"/>
</dbReference>
<accession>A0AAU9Y0C2</accession>
<dbReference type="EMBL" id="CALNXJ010000105">
    <property type="protein sequence ID" value="CAH3164550.1"/>
    <property type="molecule type" value="Genomic_DNA"/>
</dbReference>
<sequence length="136" mass="15086">MATKGEVLKRLSTVALVHIAAHGKMDTGEIILAPNPAEESHHPEEKDFFVDDGGSFLGAGARSVLVSLWGIDDEATFRFMKHFYKELVKGRRVSEALNQAMKCMRESEEFGEVKYWAPFVLIGDDVTLELNGTDSV</sequence>
<comment type="caution">
    <text evidence="2">The sequence shown here is derived from an EMBL/GenBank/DDBJ whole genome shotgun (WGS) entry which is preliminary data.</text>
</comment>
<organism evidence="2 3">
    <name type="scientific">Pocillopora meandrina</name>
    <dbReference type="NCBI Taxonomy" id="46732"/>
    <lineage>
        <taxon>Eukaryota</taxon>
        <taxon>Metazoa</taxon>
        <taxon>Cnidaria</taxon>
        <taxon>Anthozoa</taxon>
        <taxon>Hexacorallia</taxon>
        <taxon>Scleractinia</taxon>
        <taxon>Astrocoeniina</taxon>
        <taxon>Pocilloporidae</taxon>
        <taxon>Pocillopora</taxon>
    </lineage>
</organism>
<proteinExistence type="predicted"/>
<keyword evidence="3" id="KW-1185">Reference proteome</keyword>
<dbReference type="Pfam" id="PF12770">
    <property type="entry name" value="CHAT"/>
    <property type="match status" value="1"/>
</dbReference>
<dbReference type="PANTHER" id="PTHR10098">
    <property type="entry name" value="RAPSYN-RELATED"/>
    <property type="match status" value="1"/>
</dbReference>
<reference evidence="2 3" key="1">
    <citation type="submission" date="2022-05" db="EMBL/GenBank/DDBJ databases">
        <authorList>
            <consortium name="Genoscope - CEA"/>
            <person name="William W."/>
        </authorList>
    </citation>
    <scope>NUCLEOTIDE SEQUENCE [LARGE SCALE GENOMIC DNA]</scope>
</reference>
<name>A0AAU9Y0C2_9CNID</name>
<evidence type="ECO:0000313" key="2">
    <source>
        <dbReference type="EMBL" id="CAH3164550.1"/>
    </source>
</evidence>
<evidence type="ECO:0000313" key="3">
    <source>
        <dbReference type="Proteomes" id="UP001159428"/>
    </source>
</evidence>
<dbReference type="PANTHER" id="PTHR10098:SF108">
    <property type="entry name" value="TETRATRICOPEPTIDE REPEAT PROTEIN 28"/>
    <property type="match status" value="1"/>
</dbReference>
<dbReference type="Proteomes" id="UP001159428">
    <property type="component" value="Unassembled WGS sequence"/>
</dbReference>
<protein>
    <recommendedName>
        <fullName evidence="1">CHAT domain-containing protein</fullName>
    </recommendedName>
</protein>
<gene>
    <name evidence="2" type="ORF">PMEA_00002319</name>
</gene>